<comment type="caution">
    <text evidence="1">The sequence shown here is derived from an EMBL/GenBank/DDBJ whole genome shotgun (WGS) entry which is preliminary data.</text>
</comment>
<dbReference type="EMBL" id="WNYA01000006">
    <property type="protein sequence ID" value="KAG8564898.1"/>
    <property type="molecule type" value="Genomic_DNA"/>
</dbReference>
<evidence type="ECO:0000313" key="1">
    <source>
        <dbReference type="EMBL" id="KAG8564898.1"/>
    </source>
</evidence>
<organism evidence="1 2">
    <name type="scientific">Engystomops pustulosus</name>
    <name type="common">Tungara frog</name>
    <name type="synonym">Physalaemus pustulosus</name>
    <dbReference type="NCBI Taxonomy" id="76066"/>
    <lineage>
        <taxon>Eukaryota</taxon>
        <taxon>Metazoa</taxon>
        <taxon>Chordata</taxon>
        <taxon>Craniata</taxon>
        <taxon>Vertebrata</taxon>
        <taxon>Euteleostomi</taxon>
        <taxon>Amphibia</taxon>
        <taxon>Batrachia</taxon>
        <taxon>Anura</taxon>
        <taxon>Neobatrachia</taxon>
        <taxon>Hyloidea</taxon>
        <taxon>Leptodactylidae</taxon>
        <taxon>Leiuperinae</taxon>
        <taxon>Engystomops</taxon>
    </lineage>
</organism>
<dbReference type="AlphaFoldDB" id="A0AAV7B2V0"/>
<sequence>MIGSSVLVGYKLANKYLAASNAPCPTPGTDWVISWYLVGLATSWHSIAGYHRKAKSTAVVEDRHYSYKVPGEKKGSAILV</sequence>
<protein>
    <submittedName>
        <fullName evidence="1">Uncharacterized protein</fullName>
    </submittedName>
</protein>
<evidence type="ECO:0000313" key="2">
    <source>
        <dbReference type="Proteomes" id="UP000824782"/>
    </source>
</evidence>
<keyword evidence="2" id="KW-1185">Reference proteome</keyword>
<accession>A0AAV7B2V0</accession>
<dbReference type="Proteomes" id="UP000824782">
    <property type="component" value="Unassembled WGS sequence"/>
</dbReference>
<name>A0AAV7B2V0_ENGPU</name>
<proteinExistence type="predicted"/>
<gene>
    <name evidence="1" type="ORF">GDO81_012621</name>
</gene>
<reference evidence="1" key="1">
    <citation type="thesis" date="2020" institute="ProQuest LLC" country="789 East Eisenhower Parkway, Ann Arbor, MI, USA">
        <title>Comparative Genomics and Chromosome Evolution.</title>
        <authorList>
            <person name="Mudd A.B."/>
        </authorList>
    </citation>
    <scope>NUCLEOTIDE SEQUENCE</scope>
    <source>
        <strain evidence="1">237g6f4</strain>
        <tissue evidence="1">Blood</tissue>
    </source>
</reference>